<evidence type="ECO:0000313" key="2">
    <source>
        <dbReference type="EMBL" id="MFC2925108.1"/>
    </source>
</evidence>
<evidence type="ECO:0000256" key="1">
    <source>
        <dbReference type="SAM" id="SignalP"/>
    </source>
</evidence>
<dbReference type="RefSeq" id="WP_343163988.1">
    <property type="nucleotide sequence ID" value="NZ_JBHRSV010000001.1"/>
</dbReference>
<dbReference type="EMBL" id="JBHRSV010000001">
    <property type="protein sequence ID" value="MFC2925108.1"/>
    <property type="molecule type" value="Genomic_DNA"/>
</dbReference>
<name>A0ABV6ZUQ0_9PROT</name>
<gene>
    <name evidence="2" type="ORF">ACFOOR_03215</name>
</gene>
<keyword evidence="1" id="KW-0732">Signal</keyword>
<keyword evidence="3" id="KW-1185">Reference proteome</keyword>
<organism evidence="2 3">
    <name type="scientific">Hyphobacterium vulgare</name>
    <dbReference type="NCBI Taxonomy" id="1736751"/>
    <lineage>
        <taxon>Bacteria</taxon>
        <taxon>Pseudomonadati</taxon>
        <taxon>Pseudomonadota</taxon>
        <taxon>Alphaproteobacteria</taxon>
        <taxon>Maricaulales</taxon>
        <taxon>Maricaulaceae</taxon>
        <taxon>Hyphobacterium</taxon>
    </lineage>
</organism>
<accession>A0ABV6ZUQ0</accession>
<protein>
    <submittedName>
        <fullName evidence="2">Uncharacterized protein</fullName>
    </submittedName>
</protein>
<evidence type="ECO:0000313" key="3">
    <source>
        <dbReference type="Proteomes" id="UP001595379"/>
    </source>
</evidence>
<reference evidence="3" key="1">
    <citation type="journal article" date="2019" name="Int. J. Syst. Evol. Microbiol.">
        <title>The Global Catalogue of Microorganisms (GCM) 10K type strain sequencing project: providing services to taxonomists for standard genome sequencing and annotation.</title>
        <authorList>
            <consortium name="The Broad Institute Genomics Platform"/>
            <consortium name="The Broad Institute Genome Sequencing Center for Infectious Disease"/>
            <person name="Wu L."/>
            <person name="Ma J."/>
        </authorList>
    </citation>
    <scope>NUCLEOTIDE SEQUENCE [LARGE SCALE GENOMIC DNA]</scope>
    <source>
        <strain evidence="3">KCTC 52487</strain>
    </source>
</reference>
<feature type="signal peptide" evidence="1">
    <location>
        <begin position="1"/>
        <end position="25"/>
    </location>
</feature>
<comment type="caution">
    <text evidence="2">The sequence shown here is derived from an EMBL/GenBank/DDBJ whole genome shotgun (WGS) entry which is preliminary data.</text>
</comment>
<feature type="chain" id="PRO_5046830645" evidence="1">
    <location>
        <begin position="26"/>
        <end position="513"/>
    </location>
</feature>
<sequence>MKASTGRLAAASAALAVISAAPVSAQTAQTTPDPEELLRLMQAGQMPGTSLQVQEGTWLYPVASGIHEGLLGDRAIGRDNGIDGDFMARSSLQAVYTAAGDPPTCDGSSRADMRGRSRIVAMDVWTGSGPFLGENQMSRLVVNQELNHAVIYLHGDVREWVPGPNFCDDGDYVLAGSGRGMLRLDYETQAHIVPLNFVAYPHPSTVSLQNVEDACRMFQDNMLSAYQDLNRRWGFIGNQFEGPIDWSVITPVPEGYTNGEQASFADGLFNTRDVVEAASGAADAVSMGRELGQIFAQAPTLARGAGGAVGWAVVQVANHYIEGALPDPGQMMMDIARAGDAAYRGSGEPSARQVADHAMQRVNHPDGQLTGLNVDYLIHTVMDACENLADMELESGTAYGHFSWPGGMVALNGRGFAPGAPAAIASGPVQSTSIRDALAMAQAYGGANAPSAAEIEAALPEGFSLDSMPIPMAGQAGGGREIAPGAPEWFVSYNVQIVDEGERIATLWFDPRR</sequence>
<dbReference type="Proteomes" id="UP001595379">
    <property type="component" value="Unassembled WGS sequence"/>
</dbReference>
<proteinExistence type="predicted"/>